<feature type="region of interest" description="Disordered" evidence="1">
    <location>
        <begin position="84"/>
        <end position="104"/>
    </location>
</feature>
<dbReference type="AlphaFoldDB" id="A0A1U7UMA0"/>
<reference evidence="2" key="1">
    <citation type="journal article" date="2013" name="Genome Biol.">
        <title>Reference genomes and transcriptomes of Nicotiana sylvestris and Nicotiana tomentosiformis.</title>
        <authorList>
            <person name="Sierro N."/>
            <person name="Battey J.N."/>
            <person name="Ouadi S."/>
            <person name="Bovet L."/>
            <person name="Goepfert S."/>
            <person name="Bakaher N."/>
            <person name="Peitsch M.C."/>
            <person name="Ivanov N.V."/>
        </authorList>
    </citation>
    <scope>NUCLEOTIDE SEQUENCE [LARGE SCALE GENOMIC DNA]</scope>
</reference>
<dbReference type="Pfam" id="PF03004">
    <property type="entry name" value="Transposase_24"/>
    <property type="match status" value="1"/>
</dbReference>
<protein>
    <submittedName>
        <fullName evidence="3 4">Uncharacterized protein LOC104249681 isoform X1</fullName>
    </submittedName>
</protein>
<accession>A0A1U7UMA0</accession>
<dbReference type="InterPro" id="IPR004252">
    <property type="entry name" value="Probable_transposase_24"/>
</dbReference>
<evidence type="ECO:0000313" key="3">
    <source>
        <dbReference type="RefSeq" id="XP_009757312.1"/>
    </source>
</evidence>
<organism evidence="2 3">
    <name type="scientific">Nicotiana sylvestris</name>
    <name type="common">Wood tobacco</name>
    <name type="synonym">South American tobacco</name>
    <dbReference type="NCBI Taxonomy" id="4096"/>
    <lineage>
        <taxon>Eukaryota</taxon>
        <taxon>Viridiplantae</taxon>
        <taxon>Streptophyta</taxon>
        <taxon>Embryophyta</taxon>
        <taxon>Tracheophyta</taxon>
        <taxon>Spermatophyta</taxon>
        <taxon>Magnoliopsida</taxon>
        <taxon>eudicotyledons</taxon>
        <taxon>Gunneridae</taxon>
        <taxon>Pentapetalae</taxon>
        <taxon>asterids</taxon>
        <taxon>lamiids</taxon>
        <taxon>Solanales</taxon>
        <taxon>Solanaceae</taxon>
        <taxon>Nicotianoideae</taxon>
        <taxon>Nicotianeae</taxon>
        <taxon>Nicotiana</taxon>
    </lineage>
</organism>
<dbReference type="STRING" id="4096.A0A1U7UMA0"/>
<evidence type="ECO:0000313" key="2">
    <source>
        <dbReference type="Proteomes" id="UP000189701"/>
    </source>
</evidence>
<feature type="compositionally biased region" description="Low complexity" evidence="1">
    <location>
        <begin position="90"/>
        <end position="104"/>
    </location>
</feature>
<evidence type="ECO:0000256" key="1">
    <source>
        <dbReference type="SAM" id="MobiDB-lite"/>
    </source>
</evidence>
<gene>
    <name evidence="3 4" type="primary">LOC104249681</name>
</gene>
<sequence>MLGANIVGWEQNQWKTHLRARTRAKISSQREFKLNNCHLWLTVVPALPFSPYQQACSSNIIDSWEQLWKDPKCVKKSEINAKNRRGGRSGVSTGTHTGGSVTTGEYRKRLAVEKGRDPTPSELHLYVHTHGHDGKSFLDEEARLVHERYQEILYEQTQTQSDID</sequence>
<dbReference type="RefSeq" id="XP_009757312.1">
    <property type="nucleotide sequence ID" value="XM_009759010.1"/>
</dbReference>
<dbReference type="RefSeq" id="XP_009804775.1">
    <property type="nucleotide sequence ID" value="XM_009806473.1"/>
</dbReference>
<reference evidence="3 4" key="2">
    <citation type="submission" date="2025-04" db="UniProtKB">
        <authorList>
            <consortium name="RefSeq"/>
        </authorList>
    </citation>
    <scope>IDENTIFICATION</scope>
    <source>
        <tissue evidence="3 4">Leaf</tissue>
    </source>
</reference>
<evidence type="ECO:0000313" key="4">
    <source>
        <dbReference type="RefSeq" id="XP_009804775.1"/>
    </source>
</evidence>
<name>A0A1U7UMA0_NICSY</name>
<proteinExistence type="predicted"/>
<keyword evidence="2" id="KW-1185">Reference proteome</keyword>
<dbReference type="Proteomes" id="UP000189701">
    <property type="component" value="Unplaced"/>
</dbReference>